<name>A0A088E336_9CREN</name>
<sequence>MNKVKNIFSMELVVSDVEDVVRVTEALSSVTRVNILRLIAEGEKSITDLSEELHMTKGNVSSQVALLESSGLVEVRYTEGNKGLKKLIKAKYSRIIISLVPDDGPEETKE</sequence>
<dbReference type="InterPro" id="IPR011991">
    <property type="entry name" value="ArsR-like_HTH"/>
</dbReference>
<dbReference type="Pfam" id="PF01022">
    <property type="entry name" value="HTH_5"/>
    <property type="match status" value="1"/>
</dbReference>
<dbReference type="PANTHER" id="PTHR43132:SF2">
    <property type="entry name" value="ARSENICAL RESISTANCE OPERON REPRESSOR ARSR-RELATED"/>
    <property type="match status" value="1"/>
</dbReference>
<dbReference type="EMBL" id="CP008822">
    <property type="protein sequence ID" value="AIM26393.1"/>
    <property type="molecule type" value="Genomic_DNA"/>
</dbReference>
<dbReference type="InterPro" id="IPR036390">
    <property type="entry name" value="WH_DNA-bd_sf"/>
</dbReference>
<dbReference type="InterPro" id="IPR001845">
    <property type="entry name" value="HTH_ArsR_DNA-bd_dom"/>
</dbReference>
<protein>
    <submittedName>
        <fullName evidence="5">Transcriptional regulator, ArsR family</fullName>
    </submittedName>
</protein>
<keyword evidence="2" id="KW-0238">DNA-binding</keyword>
<dbReference type="GO" id="GO:0003677">
    <property type="term" value="F:DNA binding"/>
    <property type="evidence" value="ECO:0007669"/>
    <property type="project" value="UniProtKB-KW"/>
</dbReference>
<evidence type="ECO:0000256" key="3">
    <source>
        <dbReference type="ARBA" id="ARBA00023163"/>
    </source>
</evidence>
<dbReference type="Gene3D" id="1.10.10.10">
    <property type="entry name" value="Winged helix-like DNA-binding domain superfamily/Winged helix DNA-binding domain"/>
    <property type="match status" value="1"/>
</dbReference>
<accession>A0A088E336</accession>
<evidence type="ECO:0000313" key="6">
    <source>
        <dbReference type="Proteomes" id="UP000029084"/>
    </source>
</evidence>
<dbReference type="GO" id="GO:0003700">
    <property type="term" value="F:DNA-binding transcription factor activity"/>
    <property type="evidence" value="ECO:0007669"/>
    <property type="project" value="InterPro"/>
</dbReference>
<dbReference type="SUPFAM" id="SSF46785">
    <property type="entry name" value="Winged helix' DNA-binding domain"/>
    <property type="match status" value="1"/>
</dbReference>
<dbReference type="InterPro" id="IPR051011">
    <property type="entry name" value="Metal_resp_trans_reg"/>
</dbReference>
<evidence type="ECO:0000256" key="2">
    <source>
        <dbReference type="ARBA" id="ARBA00023125"/>
    </source>
</evidence>
<dbReference type="PROSITE" id="PS50987">
    <property type="entry name" value="HTH_ARSR_2"/>
    <property type="match status" value="1"/>
</dbReference>
<dbReference type="InterPro" id="IPR036388">
    <property type="entry name" value="WH-like_DNA-bd_sf"/>
</dbReference>
<dbReference type="SMART" id="SM00418">
    <property type="entry name" value="HTH_ARSR"/>
    <property type="match status" value="1"/>
</dbReference>
<dbReference type="AlphaFoldDB" id="A0A088E336"/>
<organism evidence="5 6">
    <name type="scientific">Metallosphaera sedula</name>
    <dbReference type="NCBI Taxonomy" id="43687"/>
    <lineage>
        <taxon>Archaea</taxon>
        <taxon>Thermoproteota</taxon>
        <taxon>Thermoprotei</taxon>
        <taxon>Sulfolobales</taxon>
        <taxon>Sulfolobaceae</taxon>
        <taxon>Metallosphaera</taxon>
    </lineage>
</organism>
<dbReference type="Proteomes" id="UP000029084">
    <property type="component" value="Chromosome"/>
</dbReference>
<evidence type="ECO:0000313" key="5">
    <source>
        <dbReference type="EMBL" id="AIM26393.1"/>
    </source>
</evidence>
<evidence type="ECO:0000256" key="1">
    <source>
        <dbReference type="ARBA" id="ARBA00023015"/>
    </source>
</evidence>
<feature type="domain" description="HTH arsR-type" evidence="4">
    <location>
        <begin position="12"/>
        <end position="107"/>
    </location>
</feature>
<evidence type="ECO:0000259" key="4">
    <source>
        <dbReference type="PROSITE" id="PS50987"/>
    </source>
</evidence>
<dbReference type="OMA" id="ANISMHI"/>
<keyword evidence="1" id="KW-0805">Transcription regulation</keyword>
<dbReference type="PANTHER" id="PTHR43132">
    <property type="entry name" value="ARSENICAL RESISTANCE OPERON REPRESSOR ARSR-RELATED"/>
    <property type="match status" value="1"/>
</dbReference>
<dbReference type="CDD" id="cd00090">
    <property type="entry name" value="HTH_ARSR"/>
    <property type="match status" value="1"/>
</dbReference>
<proteinExistence type="predicted"/>
<keyword evidence="3" id="KW-0804">Transcription</keyword>
<gene>
    <name evidence="5" type="ORF">HA72_0229</name>
</gene>
<reference evidence="5 6" key="1">
    <citation type="journal article" date="2014" name="J. Bacteriol.">
        <title>Role of an Archaeal PitA Transporter in the Copper and Arsenic Resistance of Metallosphaera sedula, an Extreme Thermoacidophile.</title>
        <authorList>
            <person name="McCarthy S."/>
            <person name="Ai C."/>
            <person name="Wheaton G."/>
            <person name="Tevatia R."/>
            <person name="Eckrich V."/>
            <person name="Kelly R."/>
            <person name="Blum P."/>
        </authorList>
    </citation>
    <scope>NUCLEOTIDE SEQUENCE [LARGE SCALE GENOMIC DNA]</scope>
    <source>
        <strain evidence="5 6">CuR1</strain>
    </source>
</reference>